<dbReference type="NCBIfam" id="NF005298">
    <property type="entry name" value="PRK06826.1"/>
    <property type="match status" value="1"/>
</dbReference>
<dbReference type="InterPro" id="IPR016195">
    <property type="entry name" value="Pol/histidinol_Pase-like"/>
</dbReference>
<evidence type="ECO:0000256" key="1">
    <source>
        <dbReference type="ARBA" id="ARBA00012417"/>
    </source>
</evidence>
<keyword evidence="9" id="KW-1185">Reference proteome</keyword>
<dbReference type="InterPro" id="IPR029460">
    <property type="entry name" value="DNAPol_HHH"/>
</dbReference>
<accession>A0A938X6Q4</accession>
<feature type="domain" description="Polymerase/histidinol phosphatase N-terminal" evidence="7">
    <location>
        <begin position="5"/>
        <end position="72"/>
    </location>
</feature>
<proteinExistence type="predicted"/>
<dbReference type="InterPro" id="IPR004805">
    <property type="entry name" value="DnaE2/DnaE/PolC"/>
</dbReference>
<dbReference type="GO" id="GO:0008408">
    <property type="term" value="F:3'-5' exonuclease activity"/>
    <property type="evidence" value="ECO:0007669"/>
    <property type="project" value="InterPro"/>
</dbReference>
<dbReference type="CDD" id="cd12113">
    <property type="entry name" value="PHP_PolIIIA_DnaE3"/>
    <property type="match status" value="1"/>
</dbReference>
<dbReference type="EC" id="2.7.7.7" evidence="1"/>
<dbReference type="NCBIfam" id="NF004226">
    <property type="entry name" value="PRK05673.1"/>
    <property type="match status" value="1"/>
</dbReference>
<dbReference type="RefSeq" id="WP_204445507.1">
    <property type="nucleotide sequence ID" value="NZ_JACJKY010000006.1"/>
</dbReference>
<dbReference type="AlphaFoldDB" id="A0A938X6Q4"/>
<comment type="caution">
    <text evidence="8">The sequence shown here is derived from an EMBL/GenBank/DDBJ whole genome shotgun (WGS) entry which is preliminary data.</text>
</comment>
<keyword evidence="4" id="KW-0235">DNA replication</keyword>
<keyword evidence="3 8" id="KW-0548">Nucleotidyltransferase</keyword>
<sequence>MRDFVHLHLHTEYSLLDGACVIDRLVDRLSSIGQKAAAITDHGNMYGVIAFYKACKKAGIKPILGCEVYVAPRTRFDKVHKVDSSPYHLLLLCKNEVGYHNLMKLVSYGYIDGFYNRPRVDRTLLSQYHEGLICLSACLAGEIPRALSANDYDRAKEAALFYKGLFGDDYYIELQDHGIEEQRRILPLLKKLARELSIPMAATNDCHYLDKEDAKTQAVLMCIQTNTVLGEGNAIEFPTEEFYVKTGDEMASLFADVPEAIDNTVRIAEQCNVEIVFGQTKLPRFTIEGVSDNTEYFKNLCYRGLRKRYGGNVTKTLTDRLEYELSVITRMGYVDYFLIVWDFIRYAKEHDIPVGPGRGSGAGSLAAYAIGITGIDPMRYGLLFERFLNPERVSMPDFDIDFCVEKRQQVIDYVVRRYGSDHVAQIITFGTMAAKGAIRDVGRALGMPYQAVDRIAKAVPGGLNMTLSRALEESKEFREICGENAQNTELVTLAKKLEGMPRHASTHAAGVVITRDEASDYVPLQKNEESIVTQFTMTTLEELGLLKMDFLGLRNLTVIDHCEKEIRKTEPDFRVANIPIDDKKVFAMFSQADTEGVFQFESAGMKRVLRELRPESIEDIIAVISLYRPGPMESIPRYIENRHHPDRVTYKHPLLKPILDVTYGCIVYQEQVMQICRSLAGYSYGRADLVRRAMAKKKADVMAKERQYFLYGKDDSDGTAACPGAVANGVSEQVANEIFDEMSSFAAYAFNKSHAAAYAYVAYQTAYLKCHYKHAYMASLLTSVLSNTDKVIQYIEACSEQGIRVLPPSINSSEVAFTVNGDALNFGLLAVKNLGRGAIEQIVAERNRGGAFSSLYDFLKRMQGKDVNKRAVEGLIKCGAFDGFSQNRKEMMASYEEMMDQVQEDARKNLEGQLMLFGSAEEPEQAVPARRLQDYSVKEKLAMELESTGMYLSGHPLDEVAPFEGAVPLREIISEEASVRDGQRVCVLCIIQSKKQMSTKAKAVMAFLNIEDKTGVMEAILFPNVYERYKMISSPDSIVLIEGTISLKEDEKPKLICEKMIDYLSVSKKNDKNSLTQSSFNGKLYIKADSRNDPAILKITELIHEFPGQTPVCIYFADQKKSVTIKNAGVLLSDSLLIRLKKLFGDNNIVLR</sequence>
<dbReference type="InterPro" id="IPR011708">
    <property type="entry name" value="DNA_pol3_alpha_NTPase_dom"/>
</dbReference>
<evidence type="ECO:0000256" key="5">
    <source>
        <dbReference type="ARBA" id="ARBA00022932"/>
    </source>
</evidence>
<evidence type="ECO:0000256" key="6">
    <source>
        <dbReference type="ARBA" id="ARBA00049244"/>
    </source>
</evidence>
<reference evidence="8" key="2">
    <citation type="journal article" date="2021" name="Sci. Rep.">
        <title>The distribution of antibiotic resistance genes in chicken gut microbiota commensals.</title>
        <authorList>
            <person name="Juricova H."/>
            <person name="Matiasovicova J."/>
            <person name="Kubasova T."/>
            <person name="Cejkova D."/>
            <person name="Rychlik I."/>
        </authorList>
    </citation>
    <scope>NUCLEOTIDE SEQUENCE</scope>
    <source>
        <strain evidence="8">An559</strain>
    </source>
</reference>
<evidence type="ECO:0000256" key="4">
    <source>
        <dbReference type="ARBA" id="ARBA00022705"/>
    </source>
</evidence>
<gene>
    <name evidence="8" type="ORF">H6A12_05110</name>
</gene>
<dbReference type="CDD" id="cd04485">
    <property type="entry name" value="DnaE_OBF"/>
    <property type="match status" value="1"/>
</dbReference>
<evidence type="ECO:0000256" key="2">
    <source>
        <dbReference type="ARBA" id="ARBA00022679"/>
    </source>
</evidence>
<dbReference type="SUPFAM" id="SSF89550">
    <property type="entry name" value="PHP domain-like"/>
    <property type="match status" value="1"/>
</dbReference>
<comment type="catalytic activity">
    <reaction evidence="6">
        <text>DNA(n) + a 2'-deoxyribonucleoside 5'-triphosphate = DNA(n+1) + diphosphate</text>
        <dbReference type="Rhea" id="RHEA:22508"/>
        <dbReference type="Rhea" id="RHEA-COMP:17339"/>
        <dbReference type="Rhea" id="RHEA-COMP:17340"/>
        <dbReference type="ChEBI" id="CHEBI:33019"/>
        <dbReference type="ChEBI" id="CHEBI:61560"/>
        <dbReference type="ChEBI" id="CHEBI:173112"/>
        <dbReference type="EC" id="2.7.7.7"/>
    </reaction>
</comment>
<dbReference type="GO" id="GO:0003676">
    <property type="term" value="F:nucleic acid binding"/>
    <property type="evidence" value="ECO:0007669"/>
    <property type="project" value="InterPro"/>
</dbReference>
<organism evidence="8 9">
    <name type="scientific">Merdimmobilis hominis</name>
    <dbReference type="NCBI Taxonomy" id="2897707"/>
    <lineage>
        <taxon>Bacteria</taxon>
        <taxon>Bacillati</taxon>
        <taxon>Bacillota</taxon>
        <taxon>Clostridia</taxon>
        <taxon>Eubacteriales</taxon>
        <taxon>Oscillospiraceae</taxon>
        <taxon>Merdimmobilis</taxon>
    </lineage>
</organism>
<dbReference type="Proteomes" id="UP000774750">
    <property type="component" value="Unassembled WGS sequence"/>
</dbReference>
<protein>
    <recommendedName>
        <fullName evidence="1">DNA-directed DNA polymerase</fullName>
        <ecNumber evidence="1">2.7.7.7</ecNumber>
    </recommendedName>
</protein>
<evidence type="ECO:0000313" key="9">
    <source>
        <dbReference type="Proteomes" id="UP000774750"/>
    </source>
</evidence>
<keyword evidence="2 8" id="KW-0808">Transferase</keyword>
<name>A0A938X6Q4_9FIRM</name>
<dbReference type="GO" id="GO:0003887">
    <property type="term" value="F:DNA-directed DNA polymerase activity"/>
    <property type="evidence" value="ECO:0007669"/>
    <property type="project" value="UniProtKB-KW"/>
</dbReference>
<keyword evidence="5" id="KW-0239">DNA-directed DNA polymerase</keyword>
<evidence type="ECO:0000259" key="7">
    <source>
        <dbReference type="SMART" id="SM00481"/>
    </source>
</evidence>
<dbReference type="Pfam" id="PF14579">
    <property type="entry name" value="HHH_6"/>
    <property type="match status" value="1"/>
</dbReference>
<evidence type="ECO:0000313" key="8">
    <source>
        <dbReference type="EMBL" id="MBM6920534.1"/>
    </source>
</evidence>
<dbReference type="InterPro" id="IPR004013">
    <property type="entry name" value="PHP_dom"/>
</dbReference>
<dbReference type="InterPro" id="IPR041931">
    <property type="entry name" value="DNA_pol3_alpha_thumb_dom"/>
</dbReference>
<reference evidence="8" key="1">
    <citation type="submission" date="2020-08" db="EMBL/GenBank/DDBJ databases">
        <authorList>
            <person name="Cejkova D."/>
            <person name="Kubasova T."/>
            <person name="Jahodarova E."/>
            <person name="Rychlik I."/>
        </authorList>
    </citation>
    <scope>NUCLEOTIDE SEQUENCE</scope>
    <source>
        <strain evidence="8">An559</strain>
    </source>
</reference>
<dbReference type="SMART" id="SM00481">
    <property type="entry name" value="POLIIIAc"/>
    <property type="match status" value="1"/>
</dbReference>
<dbReference type="GO" id="GO:0005737">
    <property type="term" value="C:cytoplasm"/>
    <property type="evidence" value="ECO:0007669"/>
    <property type="project" value="UniProtKB-SubCell"/>
</dbReference>
<dbReference type="PANTHER" id="PTHR32294:SF0">
    <property type="entry name" value="DNA POLYMERASE III SUBUNIT ALPHA"/>
    <property type="match status" value="1"/>
</dbReference>
<dbReference type="Pfam" id="PF02811">
    <property type="entry name" value="PHP"/>
    <property type="match status" value="1"/>
</dbReference>
<dbReference type="Gene3D" id="3.20.20.140">
    <property type="entry name" value="Metal-dependent hydrolases"/>
    <property type="match status" value="1"/>
</dbReference>
<dbReference type="NCBIfam" id="TIGR00594">
    <property type="entry name" value="polc"/>
    <property type="match status" value="1"/>
</dbReference>
<dbReference type="Gene3D" id="1.10.10.1600">
    <property type="entry name" value="Bacterial DNA polymerase III alpha subunit, thumb domain"/>
    <property type="match status" value="1"/>
</dbReference>
<dbReference type="Pfam" id="PF17657">
    <property type="entry name" value="DNA_pol3_finger"/>
    <property type="match status" value="1"/>
</dbReference>
<dbReference type="PANTHER" id="PTHR32294">
    <property type="entry name" value="DNA POLYMERASE III SUBUNIT ALPHA"/>
    <property type="match status" value="1"/>
</dbReference>
<dbReference type="Gene3D" id="1.10.150.870">
    <property type="match status" value="1"/>
</dbReference>
<dbReference type="GO" id="GO:0006260">
    <property type="term" value="P:DNA replication"/>
    <property type="evidence" value="ECO:0007669"/>
    <property type="project" value="UniProtKB-KW"/>
</dbReference>
<dbReference type="InterPro" id="IPR003141">
    <property type="entry name" value="Pol/His_phosphatase_N"/>
</dbReference>
<dbReference type="Pfam" id="PF07733">
    <property type="entry name" value="DNA_pol3_alpha"/>
    <property type="match status" value="1"/>
</dbReference>
<evidence type="ECO:0000256" key="3">
    <source>
        <dbReference type="ARBA" id="ARBA00022695"/>
    </source>
</evidence>
<dbReference type="InterPro" id="IPR040982">
    <property type="entry name" value="DNA_pol3_finger"/>
</dbReference>
<dbReference type="EMBL" id="JACJKY010000006">
    <property type="protein sequence ID" value="MBM6920534.1"/>
    <property type="molecule type" value="Genomic_DNA"/>
</dbReference>